<dbReference type="Proteomes" id="UP000789390">
    <property type="component" value="Unassembled WGS sequence"/>
</dbReference>
<evidence type="ECO:0000256" key="1">
    <source>
        <dbReference type="SAM" id="Coils"/>
    </source>
</evidence>
<accession>A0A8J2WGP0</accession>
<keyword evidence="1" id="KW-0175">Coiled coil</keyword>
<protein>
    <submittedName>
        <fullName evidence="2">Uncharacterized protein</fullName>
    </submittedName>
</protein>
<feature type="coiled-coil region" evidence="1">
    <location>
        <begin position="27"/>
        <end position="54"/>
    </location>
</feature>
<comment type="caution">
    <text evidence="2">The sequence shown here is derived from an EMBL/GenBank/DDBJ whole genome shotgun (WGS) entry which is preliminary data.</text>
</comment>
<name>A0A8J2WGP0_9CRUS</name>
<sequence length="72" mass="8127">MLETGARGYDPDESISENPAYVVPTYTVEATKQLDVLTEKIKRMQEESKIENASIENLAKISSNKTWAKSMF</sequence>
<dbReference type="EMBL" id="CAKKLH010000008">
    <property type="protein sequence ID" value="CAH0098812.1"/>
    <property type="molecule type" value="Genomic_DNA"/>
</dbReference>
<proteinExistence type="predicted"/>
<evidence type="ECO:0000313" key="3">
    <source>
        <dbReference type="Proteomes" id="UP000789390"/>
    </source>
</evidence>
<gene>
    <name evidence="2" type="ORF">DGAL_LOCUS915</name>
</gene>
<evidence type="ECO:0000313" key="2">
    <source>
        <dbReference type="EMBL" id="CAH0098812.1"/>
    </source>
</evidence>
<reference evidence="2" key="1">
    <citation type="submission" date="2021-11" db="EMBL/GenBank/DDBJ databases">
        <authorList>
            <person name="Schell T."/>
        </authorList>
    </citation>
    <scope>NUCLEOTIDE SEQUENCE</scope>
    <source>
        <strain evidence="2">M5</strain>
    </source>
</reference>
<keyword evidence="3" id="KW-1185">Reference proteome</keyword>
<dbReference type="AlphaFoldDB" id="A0A8J2WGP0"/>
<organism evidence="2 3">
    <name type="scientific">Daphnia galeata</name>
    <dbReference type="NCBI Taxonomy" id="27404"/>
    <lineage>
        <taxon>Eukaryota</taxon>
        <taxon>Metazoa</taxon>
        <taxon>Ecdysozoa</taxon>
        <taxon>Arthropoda</taxon>
        <taxon>Crustacea</taxon>
        <taxon>Branchiopoda</taxon>
        <taxon>Diplostraca</taxon>
        <taxon>Cladocera</taxon>
        <taxon>Anomopoda</taxon>
        <taxon>Daphniidae</taxon>
        <taxon>Daphnia</taxon>
    </lineage>
</organism>